<evidence type="ECO:0000313" key="3">
    <source>
        <dbReference type="Proteomes" id="UP000001656"/>
    </source>
</evidence>
<name>D8GQY1_CLOLD</name>
<dbReference type="Pfam" id="PF11667">
    <property type="entry name" value="DUF3267"/>
    <property type="match status" value="1"/>
</dbReference>
<reference evidence="2 3" key="1">
    <citation type="journal article" date="2010" name="Proc. Natl. Acad. Sci. U.S.A.">
        <title>Clostridium ljungdahlii represents a microbial production platform based on syngas.</title>
        <authorList>
            <person name="Kopke M."/>
            <person name="Held C."/>
            <person name="Hujer S."/>
            <person name="Liesegang H."/>
            <person name="Wiezer A."/>
            <person name="Wollherr A."/>
            <person name="Ehrenreich A."/>
            <person name="Liebl W."/>
            <person name="Gottschalk G."/>
            <person name="Durre P."/>
        </authorList>
    </citation>
    <scope>NUCLEOTIDE SEQUENCE [LARGE SCALE GENOMIC DNA]</scope>
    <source>
        <strain evidence="3">ATCC 55383 / DSM 13528 / PETC</strain>
    </source>
</reference>
<proteinExistence type="predicted"/>
<dbReference type="EMBL" id="CP001666">
    <property type="protein sequence ID" value="ADK16286.1"/>
    <property type="molecule type" value="Genomic_DNA"/>
</dbReference>
<dbReference type="AlphaFoldDB" id="D8GQY1"/>
<dbReference type="eggNOG" id="ENOG5032BFR">
    <property type="taxonomic scope" value="Bacteria"/>
</dbReference>
<dbReference type="Proteomes" id="UP000001656">
    <property type="component" value="Chromosome"/>
</dbReference>
<evidence type="ECO:0000313" key="2">
    <source>
        <dbReference type="EMBL" id="ADK16286.1"/>
    </source>
</evidence>
<organism evidence="2 3">
    <name type="scientific">Clostridium ljungdahlii (strain ATCC 55383 / DSM 13528 / PETC)</name>
    <dbReference type="NCBI Taxonomy" id="748727"/>
    <lineage>
        <taxon>Bacteria</taxon>
        <taxon>Bacillati</taxon>
        <taxon>Bacillota</taxon>
        <taxon>Clostridia</taxon>
        <taxon>Eubacteriales</taxon>
        <taxon>Clostridiaceae</taxon>
        <taxon>Clostridium</taxon>
    </lineage>
</organism>
<accession>D8GQY1</accession>
<evidence type="ECO:0000256" key="1">
    <source>
        <dbReference type="SAM" id="Phobius"/>
    </source>
</evidence>
<keyword evidence="1" id="KW-0472">Membrane</keyword>
<feature type="transmembrane region" description="Helical" evidence="1">
    <location>
        <begin position="82"/>
        <end position="99"/>
    </location>
</feature>
<dbReference type="InterPro" id="IPR021683">
    <property type="entry name" value="DUF3267"/>
</dbReference>
<dbReference type="HOGENOM" id="CLU_2315251_0_0_9"/>
<dbReference type="KEGG" id="clj:CLJU_c32390"/>
<sequence>MNMSEFIIILSIINSVIHEILHGLAYKLFGVKIRFEFKLPYAYTMETSGLPIDIFKFTIILLLPLLLISLTCLFLPTWLGEIFFIINLLGSAGYIHVTVSS</sequence>
<gene>
    <name evidence="2" type="ordered locus">CLJU_c32390</name>
</gene>
<feature type="transmembrane region" description="Helical" evidence="1">
    <location>
        <begin position="6"/>
        <end position="29"/>
    </location>
</feature>
<evidence type="ECO:0008006" key="4">
    <source>
        <dbReference type="Google" id="ProtNLM"/>
    </source>
</evidence>
<protein>
    <recommendedName>
        <fullName evidence="4">DUF3267 domain-containing protein</fullName>
    </recommendedName>
</protein>
<keyword evidence="1" id="KW-1133">Transmembrane helix</keyword>
<feature type="transmembrane region" description="Helical" evidence="1">
    <location>
        <begin position="54"/>
        <end position="76"/>
    </location>
</feature>
<keyword evidence="1" id="KW-0812">Transmembrane</keyword>